<dbReference type="PROSITE" id="PS50157">
    <property type="entry name" value="ZINC_FINGER_C2H2_2"/>
    <property type="match status" value="9"/>
</dbReference>
<evidence type="ECO:0000256" key="11">
    <source>
        <dbReference type="ARBA" id="ARBA00023242"/>
    </source>
</evidence>
<evidence type="ECO:0000259" key="15">
    <source>
        <dbReference type="PROSITE" id="PS50157"/>
    </source>
</evidence>
<feature type="region of interest" description="Disordered" evidence="14">
    <location>
        <begin position="1210"/>
        <end position="1267"/>
    </location>
</feature>
<name>A0AAV1NEH4_SCOSC</name>
<keyword evidence="13" id="KW-0175">Coiled coil</keyword>
<evidence type="ECO:0000256" key="10">
    <source>
        <dbReference type="ARBA" id="ARBA00023163"/>
    </source>
</evidence>
<evidence type="ECO:0000256" key="3">
    <source>
        <dbReference type="ARBA" id="ARBA00022553"/>
    </source>
</evidence>
<dbReference type="GO" id="GO:0003677">
    <property type="term" value="F:DNA binding"/>
    <property type="evidence" value="ECO:0007669"/>
    <property type="project" value="UniProtKB-KW"/>
</dbReference>
<dbReference type="GO" id="GO:0000981">
    <property type="term" value="F:DNA-binding transcription factor activity, RNA polymerase II-specific"/>
    <property type="evidence" value="ECO:0007669"/>
    <property type="project" value="TreeGrafter"/>
</dbReference>
<protein>
    <submittedName>
        <fullName evidence="16">Zinc finger protein Rlf</fullName>
    </submittedName>
</protein>
<dbReference type="GO" id="GO:0005634">
    <property type="term" value="C:nucleus"/>
    <property type="evidence" value="ECO:0007669"/>
    <property type="project" value="UniProtKB-SubCell"/>
</dbReference>
<keyword evidence="17" id="KW-1185">Reference proteome</keyword>
<evidence type="ECO:0000256" key="12">
    <source>
        <dbReference type="PROSITE-ProRule" id="PRU00042"/>
    </source>
</evidence>
<feature type="coiled-coil region" evidence="13">
    <location>
        <begin position="1579"/>
        <end position="1606"/>
    </location>
</feature>
<evidence type="ECO:0000256" key="9">
    <source>
        <dbReference type="ARBA" id="ARBA00023125"/>
    </source>
</evidence>
<dbReference type="EMBL" id="CAWUFR010000027">
    <property type="protein sequence ID" value="CAK6956881.1"/>
    <property type="molecule type" value="Genomic_DNA"/>
</dbReference>
<dbReference type="GO" id="GO:0008270">
    <property type="term" value="F:zinc ion binding"/>
    <property type="evidence" value="ECO:0007669"/>
    <property type="project" value="UniProtKB-KW"/>
</dbReference>
<feature type="compositionally biased region" description="Basic and acidic residues" evidence="14">
    <location>
        <begin position="1244"/>
        <end position="1257"/>
    </location>
</feature>
<evidence type="ECO:0000256" key="13">
    <source>
        <dbReference type="SAM" id="Coils"/>
    </source>
</evidence>
<feature type="region of interest" description="Disordered" evidence="14">
    <location>
        <begin position="1842"/>
        <end position="1861"/>
    </location>
</feature>
<evidence type="ECO:0000256" key="8">
    <source>
        <dbReference type="ARBA" id="ARBA00023015"/>
    </source>
</evidence>
<feature type="domain" description="C2H2-type" evidence="15">
    <location>
        <begin position="564"/>
        <end position="591"/>
    </location>
</feature>
<dbReference type="InterPro" id="IPR013087">
    <property type="entry name" value="Znf_C2H2_type"/>
</dbReference>
<feature type="domain" description="C2H2-type" evidence="15">
    <location>
        <begin position="745"/>
        <end position="769"/>
    </location>
</feature>
<keyword evidence="10" id="KW-0804">Transcription</keyword>
<dbReference type="PANTHER" id="PTHR15507:SF18">
    <property type="entry name" value="ZINC FINGER PROTEIN RLF"/>
    <property type="match status" value="1"/>
</dbReference>
<dbReference type="SMART" id="SM00355">
    <property type="entry name" value="ZnF_C2H2"/>
    <property type="match status" value="15"/>
</dbReference>
<feature type="domain" description="C2H2-type" evidence="15">
    <location>
        <begin position="1140"/>
        <end position="1168"/>
    </location>
</feature>
<feature type="region of interest" description="Disordered" evidence="14">
    <location>
        <begin position="1473"/>
        <end position="1514"/>
    </location>
</feature>
<evidence type="ECO:0000313" key="17">
    <source>
        <dbReference type="Proteomes" id="UP001314229"/>
    </source>
</evidence>
<keyword evidence="8" id="KW-0805">Transcription regulation</keyword>
<dbReference type="SUPFAM" id="SSF57667">
    <property type="entry name" value="beta-beta-alpha zinc fingers"/>
    <property type="match status" value="2"/>
</dbReference>
<dbReference type="InterPro" id="IPR036236">
    <property type="entry name" value="Znf_C2H2_sf"/>
</dbReference>
<evidence type="ECO:0000256" key="14">
    <source>
        <dbReference type="SAM" id="MobiDB-lite"/>
    </source>
</evidence>
<feature type="domain" description="C2H2-type" evidence="15">
    <location>
        <begin position="1354"/>
        <end position="1384"/>
    </location>
</feature>
<keyword evidence="7" id="KW-0862">Zinc</keyword>
<reference evidence="16 17" key="1">
    <citation type="submission" date="2024-01" db="EMBL/GenBank/DDBJ databases">
        <authorList>
            <person name="Alioto T."/>
            <person name="Alioto T."/>
            <person name="Gomez Garrido J."/>
        </authorList>
    </citation>
    <scope>NUCLEOTIDE SEQUENCE [LARGE SCALE GENOMIC DNA]</scope>
</reference>
<feature type="domain" description="C2H2-type" evidence="15">
    <location>
        <begin position="675"/>
        <end position="705"/>
    </location>
</feature>
<organism evidence="16 17">
    <name type="scientific">Scomber scombrus</name>
    <name type="common">Atlantic mackerel</name>
    <name type="synonym">Scomber vernalis</name>
    <dbReference type="NCBI Taxonomy" id="13677"/>
    <lineage>
        <taxon>Eukaryota</taxon>
        <taxon>Metazoa</taxon>
        <taxon>Chordata</taxon>
        <taxon>Craniata</taxon>
        <taxon>Vertebrata</taxon>
        <taxon>Euteleostomi</taxon>
        <taxon>Actinopterygii</taxon>
        <taxon>Neopterygii</taxon>
        <taxon>Teleostei</taxon>
        <taxon>Neoteleostei</taxon>
        <taxon>Acanthomorphata</taxon>
        <taxon>Pelagiaria</taxon>
        <taxon>Scombriformes</taxon>
        <taxon>Scombridae</taxon>
        <taxon>Scomber</taxon>
    </lineage>
</organism>
<dbReference type="PANTHER" id="PTHR15507">
    <property type="entry name" value="ZINC FINGER PROTEIN RLF"/>
    <property type="match status" value="1"/>
</dbReference>
<accession>A0AAV1NEH4</accession>
<proteinExistence type="inferred from homology"/>
<sequence>MAESNVEPEHEWSDRALDTVEDTLVAMETLLATLRAFEDVLRQQEISVASSTEYCDNFCQALMHYAGSRNSMDHGLPLLEVYCLSINCFAAARSHLTADSDRVALVLKRLALSCFELLLSVPENEIPYEAWLQFHHSVQIAHDTLLQYGSTDLQALLQITGEGGAWSNLVLTSLLTGQPTNKEEVDAYISLEGEGFMEMRVKHLEKMSELAKAVVLAKACTECSFISNQATFRQVYVTLLCHLLPNEEAIMEISRLDCKDVLEITCNMETEGEENTGFILCTTFLTQQLQQQNLYCSWELTLLWSKLQRRIGPSLTSLLERCLQLGAIAKTVHHLLCLVRVIQTEAEAMGIAASVELCVKALQLPKQDDSDTRISVCKTVSCLLQDDLEVLRACRLTEFLLGPSQESFSCLEELYLRPDQKYDEENEVIPNSLRCELLLALKAYWPFDPEFWDWKTLKNQCIALLGLTPESEGEEEELLVKRESEKEYETQGNAVKVESEHQQSLNGNLDDDEQHDEKTTSDSSEVQGESETKKHKFCCLICKKSVADTQIIHHSKRHAEDKSNPCPVCLEKFKSRKELVPHMKQHIQSETQLSNNNIKKEDLQKQMDEDNDVEPGEITIDPSLMLYYKSTHDPDVLDHIVQQAKTVKEKHVEDDEHVTFDYIEQHFNLQNRDEYPCPGTGCTRTFKHSKYLYVHLKSEHKADENVKYFHQMRDKREKCVFCRRHFVSAYHHRKHRRVHYGDHPYTCVVIGCGAKFSTSNELVTHKQTHGFQLNYQCELTGCCVTYSDLGQIYHHEAQHFRDSAFTCSSPECTKYYLSKKEFLEHLSTHNITFSEDDFEAQRKAKRKLFKTVSEAHLNKSSDSEEIINGNVLNSSSVSCASSLQESDNKEPKGTMTLVAVCFDGSKFTCGFEKCGMTFSRARDVQRHLKCAHPEHLKLENKEHKHDKERGSKSKGIKTEIEPESEEKGQNEPSTPLQPVEAGKERKAATHPKNNETNSSSLAKNDALKEILIGISKLDLNSSSPHSVPNEPPQAESNASQMSLHQAITANTPVVLLPKRPPVLPDEKIEVKTEQVSTDDEKEDSVESLATAKPYTCEVKGCSFRTAQSYSLLRHYNTKHGRTVEQAKRLTSLKNTSFKPYVCQLCSKSHREKHVLKAHYIQAHNLSETLVNKISYASVRYEGNKGTNSAKHTSQHLANHALKVRKIDISRLHRQQERKKVTPVSENGQNSGNQSPSEEEGEDEAERRKEGNKQKGESKVGTTQRVRTTRRLVAKSNLCYILDKFSKPFHCVAKNCDSAFSTQGGLVRHLQLIHHYNRSQLLLEKDFDVHHSPEAKKEPAKKRPLSNSDEPQPQYKCHFANCVSSYHLKSSLVRHTRDCHSQPAPQYKCHFANCAASYHLKSSLVRHTRDSHAQPPELIRCKYEGCTRVFSHDDALKKHTLYSHCEYYDSLVVRLQSTHKKSITGCQKKLIVTPQSPQKEEPVSPDTQAVISSPKPEVTAQSEEVGEQGSEEEKKVTRVRKERRYSFNRFVFRSHEEALQMCQDRCLRVAYPCLVQNCDSVVTYIRSLHRHYLKVHRMRRDDILKNEDKLLLNAEQLEELIQRTSARPTVTGVSSPNGVRKMEYQAEPENKGGQPAPMSLHSIKADTQDEDHHDPLGFPDEEDEEEKEPPPVERNGVLVGADDVLYGEPSTGGHAEDSAAATQNSHKPEEKLSLDKIKPLLRTVTVDLSPPCLLRFTPEEGFQEASSIKDGKMLNRSALMPTPPVRQPLKRKNELSEQPSNLKDTQSCSPSPCPFDIGTYKPMGFESSFLKFIQESTPKDKSAALAKRRDSFRRSCSVKENNQLGISHTRSRRTHSPLLKPHSMTRDFTSVQNLKSILDKALAGCGDLAIKQLQYLRPVVVLGRPVCTTLPDLFPSDTNNSKLLLGS</sequence>
<keyword evidence="5" id="KW-0677">Repeat</keyword>
<dbReference type="Pfam" id="PF25580">
    <property type="entry name" value="TPR_Rlf"/>
    <property type="match status" value="1"/>
</dbReference>
<evidence type="ECO:0000256" key="7">
    <source>
        <dbReference type="ARBA" id="ARBA00022833"/>
    </source>
</evidence>
<feature type="domain" description="C2H2-type" evidence="15">
    <location>
        <begin position="1288"/>
        <end position="1318"/>
    </location>
</feature>
<evidence type="ECO:0000256" key="5">
    <source>
        <dbReference type="ARBA" id="ARBA00022737"/>
    </source>
</evidence>
<feature type="compositionally biased region" description="Polar residues" evidence="14">
    <location>
        <begin position="1775"/>
        <end position="1789"/>
    </location>
</feature>
<comment type="subcellular location">
    <subcellularLocation>
        <location evidence="1">Nucleus</location>
    </subcellularLocation>
</comment>
<dbReference type="Proteomes" id="UP001314229">
    <property type="component" value="Unassembled WGS sequence"/>
</dbReference>
<comment type="similarity">
    <text evidence="2">Belongs to the krueppel C2H2-type zinc-finger protein family.</text>
</comment>
<keyword evidence="9" id="KW-0238">DNA-binding</keyword>
<feature type="region of interest" description="Disordered" evidence="14">
    <location>
        <begin position="1331"/>
        <end position="1351"/>
    </location>
</feature>
<feature type="compositionally biased region" description="Basic and acidic residues" evidence="14">
    <location>
        <begin position="478"/>
        <end position="489"/>
    </location>
</feature>
<feature type="region of interest" description="Disordered" evidence="14">
    <location>
        <begin position="1646"/>
        <end position="1710"/>
    </location>
</feature>
<keyword evidence="3" id="KW-0597">Phosphoprotein</keyword>
<dbReference type="Pfam" id="PF26218">
    <property type="entry name" value="zf_C2H2_ZNF292"/>
    <property type="match status" value="1"/>
</dbReference>
<evidence type="ECO:0000256" key="1">
    <source>
        <dbReference type="ARBA" id="ARBA00004123"/>
    </source>
</evidence>
<feature type="compositionally biased region" description="Polar residues" evidence="14">
    <location>
        <begin position="1223"/>
        <end position="1235"/>
    </location>
</feature>
<dbReference type="Pfam" id="PF25420">
    <property type="entry name" value="zf-C2H2_ZN292"/>
    <property type="match status" value="1"/>
</dbReference>
<feature type="compositionally biased region" description="Basic and acidic residues" evidence="14">
    <location>
        <begin position="936"/>
        <end position="969"/>
    </location>
</feature>
<dbReference type="InterPro" id="IPR052251">
    <property type="entry name" value="GH-ZnFinger_Regulators"/>
</dbReference>
<feature type="region of interest" description="Disordered" evidence="14">
    <location>
        <begin position="1758"/>
        <end position="1789"/>
    </location>
</feature>
<keyword evidence="4" id="KW-0479">Metal-binding</keyword>
<feature type="domain" description="C2H2-type" evidence="15">
    <location>
        <begin position="1386"/>
        <end position="1416"/>
    </location>
</feature>
<evidence type="ECO:0000313" key="16">
    <source>
        <dbReference type="EMBL" id="CAK6956881.1"/>
    </source>
</evidence>
<feature type="domain" description="C2H2-type" evidence="15">
    <location>
        <begin position="907"/>
        <end position="932"/>
    </location>
</feature>
<keyword evidence="6 12" id="KW-0863">Zinc-finger</keyword>
<dbReference type="Gene3D" id="3.30.160.60">
    <property type="entry name" value="Classic Zinc Finger"/>
    <property type="match status" value="6"/>
</dbReference>
<evidence type="ECO:0000256" key="6">
    <source>
        <dbReference type="ARBA" id="ARBA00022771"/>
    </source>
</evidence>
<feature type="region of interest" description="Disordered" evidence="14">
    <location>
        <begin position="1020"/>
        <end position="1040"/>
    </location>
</feature>
<comment type="caution">
    <text evidence="16">The sequence shown here is derived from an EMBL/GenBank/DDBJ whole genome shotgun (WGS) entry which is preliminary data.</text>
</comment>
<feature type="region of interest" description="Disordered" evidence="14">
    <location>
        <begin position="474"/>
        <end position="528"/>
    </location>
</feature>
<feature type="region of interest" description="Disordered" evidence="14">
    <location>
        <begin position="936"/>
        <end position="1002"/>
    </location>
</feature>
<evidence type="ECO:0000256" key="4">
    <source>
        <dbReference type="ARBA" id="ARBA00022723"/>
    </source>
</evidence>
<gene>
    <name evidence="16" type="ORF">FSCOSCO3_A003958</name>
</gene>
<dbReference type="InterPro" id="IPR057986">
    <property type="entry name" value="TPR_Rlf/292/654"/>
</dbReference>
<dbReference type="PROSITE" id="PS00028">
    <property type="entry name" value="ZINC_FINGER_C2H2_1"/>
    <property type="match status" value="12"/>
</dbReference>
<dbReference type="InterPro" id="IPR058902">
    <property type="entry name" value="zf_C2H2_ZNF292/Rlf"/>
</dbReference>
<feature type="domain" description="C2H2-type" evidence="15">
    <location>
        <begin position="717"/>
        <end position="744"/>
    </location>
</feature>
<feature type="compositionally biased region" description="Basic and acidic residues" evidence="14">
    <location>
        <begin position="1210"/>
        <end position="1219"/>
    </location>
</feature>
<keyword evidence="11" id="KW-0539">Nucleus</keyword>
<evidence type="ECO:0000256" key="2">
    <source>
        <dbReference type="ARBA" id="ARBA00006991"/>
    </source>
</evidence>